<dbReference type="AlphaFoldDB" id="A0A1G2BUL7"/>
<dbReference type="STRING" id="1798553.A3H70_00860"/>
<keyword evidence="2" id="KW-0472">Membrane</keyword>
<keyword evidence="2" id="KW-0812">Transmembrane</keyword>
<keyword evidence="1" id="KW-0175">Coiled coil</keyword>
<name>A0A1G2BUL7_9BACT</name>
<evidence type="ECO:0000313" key="4">
    <source>
        <dbReference type="Proteomes" id="UP000178109"/>
    </source>
</evidence>
<dbReference type="Proteomes" id="UP000178109">
    <property type="component" value="Unassembled WGS sequence"/>
</dbReference>
<comment type="caution">
    <text evidence="3">The sequence shown here is derived from an EMBL/GenBank/DDBJ whole genome shotgun (WGS) entry which is preliminary data.</text>
</comment>
<dbReference type="EMBL" id="MHKO01000016">
    <property type="protein sequence ID" value="OGY92728.1"/>
    <property type="molecule type" value="Genomic_DNA"/>
</dbReference>
<protein>
    <recommendedName>
        <fullName evidence="5">PsbP C-terminal domain-containing protein</fullName>
    </recommendedName>
</protein>
<evidence type="ECO:0008006" key="5">
    <source>
        <dbReference type="Google" id="ProtNLM"/>
    </source>
</evidence>
<organism evidence="3 4">
    <name type="scientific">Candidatus Komeilibacteria bacterium RIFCSPLOWO2_02_FULL_48_11</name>
    <dbReference type="NCBI Taxonomy" id="1798553"/>
    <lineage>
        <taxon>Bacteria</taxon>
        <taxon>Candidatus Komeiliibacteriota</taxon>
    </lineage>
</organism>
<gene>
    <name evidence="3" type="ORF">A3H70_00860</name>
</gene>
<keyword evidence="2" id="KW-1133">Transmembrane helix</keyword>
<feature type="coiled-coil region" evidence="1">
    <location>
        <begin position="52"/>
        <end position="79"/>
    </location>
</feature>
<evidence type="ECO:0000256" key="1">
    <source>
        <dbReference type="SAM" id="Coils"/>
    </source>
</evidence>
<accession>A0A1G2BUL7</accession>
<proteinExistence type="predicted"/>
<reference evidence="3 4" key="1">
    <citation type="journal article" date="2016" name="Nat. Commun.">
        <title>Thousands of microbial genomes shed light on interconnected biogeochemical processes in an aquifer system.</title>
        <authorList>
            <person name="Anantharaman K."/>
            <person name="Brown C.T."/>
            <person name="Hug L.A."/>
            <person name="Sharon I."/>
            <person name="Castelle C.J."/>
            <person name="Probst A.J."/>
            <person name="Thomas B.C."/>
            <person name="Singh A."/>
            <person name="Wilkins M.J."/>
            <person name="Karaoz U."/>
            <person name="Brodie E.L."/>
            <person name="Williams K.H."/>
            <person name="Hubbard S.S."/>
            <person name="Banfield J.F."/>
        </authorList>
    </citation>
    <scope>NUCLEOTIDE SEQUENCE [LARGE SCALE GENOMIC DNA]</scope>
</reference>
<feature type="transmembrane region" description="Helical" evidence="2">
    <location>
        <begin position="29"/>
        <end position="50"/>
    </location>
</feature>
<evidence type="ECO:0000256" key="2">
    <source>
        <dbReference type="SAM" id="Phobius"/>
    </source>
</evidence>
<evidence type="ECO:0000313" key="3">
    <source>
        <dbReference type="EMBL" id="OGY92728.1"/>
    </source>
</evidence>
<sequence>MKNANNNFEDPLPQAEPTKTAACCSLNQWLILAVAVVVTAVVVGGGVFWLMSNRLVSEQAALEQKITDLQNQITQSQSASEAEGEVDTLNWKTYQNEEYGFMVKYPNEYSVKEIKEKNYWYVATYLTEGYENIPKLMNVSVENITQKLDSFVKIMDLQKQGAVSNEKAYGNGYKVDLKFDYISIDGIRSLRADWVWNKIPSGMAAVKESTSYFLYHNDKLYSVAILGLERPDRETLPNQILSTFKFLDTAPVN</sequence>